<feature type="transmembrane region" description="Helical" evidence="7">
    <location>
        <begin position="33"/>
        <end position="59"/>
    </location>
</feature>
<feature type="transmembrane region" description="Helical" evidence="7">
    <location>
        <begin position="243"/>
        <end position="264"/>
    </location>
</feature>
<dbReference type="PANTHER" id="PTHR23513">
    <property type="entry name" value="INTEGRAL MEMBRANE EFFLUX PROTEIN-RELATED"/>
    <property type="match status" value="1"/>
</dbReference>
<dbReference type="Proteomes" id="UP000786989">
    <property type="component" value="Unassembled WGS sequence"/>
</dbReference>
<feature type="transmembrane region" description="Helical" evidence="7">
    <location>
        <begin position="65"/>
        <end position="86"/>
    </location>
</feature>
<reference evidence="9" key="2">
    <citation type="submission" date="2021-09" db="EMBL/GenBank/DDBJ databases">
        <authorList>
            <person name="Gilroy R."/>
        </authorList>
    </citation>
    <scope>NUCLEOTIDE SEQUENCE</scope>
    <source>
        <strain evidence="9">ChiGjej6B6-11269</strain>
    </source>
</reference>
<feature type="transmembrane region" description="Helical" evidence="7">
    <location>
        <begin position="333"/>
        <end position="357"/>
    </location>
</feature>
<dbReference type="AlphaFoldDB" id="A0A9D2UVH6"/>
<dbReference type="SUPFAM" id="SSF103473">
    <property type="entry name" value="MFS general substrate transporter"/>
    <property type="match status" value="1"/>
</dbReference>
<comment type="subcellular location">
    <subcellularLocation>
        <location evidence="1">Cell membrane</location>
        <topology evidence="1">Multi-pass membrane protein</topology>
    </subcellularLocation>
</comment>
<dbReference type="Pfam" id="PF07690">
    <property type="entry name" value="MFS_1"/>
    <property type="match status" value="2"/>
</dbReference>
<feature type="compositionally biased region" description="Low complexity" evidence="6">
    <location>
        <begin position="522"/>
        <end position="539"/>
    </location>
</feature>
<proteinExistence type="predicted"/>
<dbReference type="InterPro" id="IPR020846">
    <property type="entry name" value="MFS_dom"/>
</dbReference>
<keyword evidence="5 7" id="KW-0472">Membrane</keyword>
<gene>
    <name evidence="9" type="ORF">K8U77_01495</name>
</gene>
<accession>A0A9D2UVH6</accession>
<evidence type="ECO:0000256" key="2">
    <source>
        <dbReference type="ARBA" id="ARBA00022475"/>
    </source>
</evidence>
<comment type="caution">
    <text evidence="9">The sequence shown here is derived from an EMBL/GenBank/DDBJ whole genome shotgun (WGS) entry which is preliminary data.</text>
</comment>
<evidence type="ECO:0000256" key="5">
    <source>
        <dbReference type="ARBA" id="ARBA00023136"/>
    </source>
</evidence>
<keyword evidence="2" id="KW-1003">Cell membrane</keyword>
<feature type="transmembrane region" description="Helical" evidence="7">
    <location>
        <begin position="194"/>
        <end position="211"/>
    </location>
</feature>
<sequence>MREETTALESKTAVDVAEPSVNEPPLPQNWLRVIVTIWLGQACSILTAYSSIYAGVWYVTETTDSALMLALASLCSMLPQGLLSPLGGVVADRFNRKYVLIAADAFVGTVALIMGVIILMGHVSVPLVLIMGALRSVGQAFHIPAMESTTPLLVPKKHLVRINTLNQSLWSLALIVGPVFGIFLYTVIGFQMVLFLNAAGCALACLALVFAKIPDFHDTSDEARHPIQSLKAGLGVLRADPGLLVMAGIVMGVMAMYAGINSLFPLMTYDQFNGDGYMASTVEAAYGVMSLIGMGILFAWGGGRHLLRTVAVSGFFAGLLLVAAGLLTPEMFMWFVVLTGASGVVEAFFNGPLLAVLQKRVPPEKLGRVMGLFTTVSALSSPIGLSLAGTCAEFTGVSNWFIIAGAVIALCGVLLGTIPILRKLDAEVASTLGDPHVTKKPPRAGGRKGRKKMQATEDAAAVAKGAGADERAGSPAAHAGDSLAAGDAAAASISAHDDLDVTVRVPRRRAAQSAAVFRDAADGSVSDESGSASAESERA</sequence>
<dbReference type="InterPro" id="IPR011701">
    <property type="entry name" value="MFS"/>
</dbReference>
<name>A0A9D2UVH6_9ACTN</name>
<feature type="transmembrane region" description="Helical" evidence="7">
    <location>
        <begin position="309"/>
        <end position="327"/>
    </location>
</feature>
<evidence type="ECO:0000259" key="8">
    <source>
        <dbReference type="PROSITE" id="PS50850"/>
    </source>
</evidence>
<feature type="transmembrane region" description="Helical" evidence="7">
    <location>
        <begin position="369"/>
        <end position="388"/>
    </location>
</feature>
<feature type="transmembrane region" description="Helical" evidence="7">
    <location>
        <begin position="400"/>
        <end position="421"/>
    </location>
</feature>
<feature type="transmembrane region" description="Helical" evidence="7">
    <location>
        <begin position="284"/>
        <end position="302"/>
    </location>
</feature>
<feature type="compositionally biased region" description="Low complexity" evidence="6">
    <location>
        <begin position="456"/>
        <end position="466"/>
    </location>
</feature>
<dbReference type="PROSITE" id="PS50850">
    <property type="entry name" value="MFS"/>
    <property type="match status" value="1"/>
</dbReference>
<evidence type="ECO:0000256" key="7">
    <source>
        <dbReference type="SAM" id="Phobius"/>
    </source>
</evidence>
<dbReference type="PANTHER" id="PTHR23513:SF6">
    <property type="entry name" value="MAJOR FACILITATOR SUPERFAMILY ASSOCIATED DOMAIN-CONTAINING PROTEIN"/>
    <property type="match status" value="1"/>
</dbReference>
<evidence type="ECO:0000256" key="3">
    <source>
        <dbReference type="ARBA" id="ARBA00022692"/>
    </source>
</evidence>
<dbReference type="GO" id="GO:0022857">
    <property type="term" value="F:transmembrane transporter activity"/>
    <property type="evidence" value="ECO:0007669"/>
    <property type="project" value="InterPro"/>
</dbReference>
<dbReference type="EMBL" id="DYWI01000024">
    <property type="protein sequence ID" value="HJF64777.1"/>
    <property type="molecule type" value="Genomic_DNA"/>
</dbReference>
<evidence type="ECO:0000256" key="1">
    <source>
        <dbReference type="ARBA" id="ARBA00004651"/>
    </source>
</evidence>
<feature type="region of interest" description="Disordered" evidence="6">
    <location>
        <begin position="510"/>
        <end position="539"/>
    </location>
</feature>
<feature type="region of interest" description="Disordered" evidence="6">
    <location>
        <begin position="433"/>
        <end position="481"/>
    </location>
</feature>
<keyword evidence="4 7" id="KW-1133">Transmembrane helix</keyword>
<keyword evidence="3 7" id="KW-0812">Transmembrane</keyword>
<dbReference type="InterPro" id="IPR036259">
    <property type="entry name" value="MFS_trans_sf"/>
</dbReference>
<protein>
    <submittedName>
        <fullName evidence="9">MFS transporter</fullName>
    </submittedName>
</protein>
<evidence type="ECO:0000313" key="10">
    <source>
        <dbReference type="Proteomes" id="UP000786989"/>
    </source>
</evidence>
<dbReference type="CDD" id="cd06173">
    <property type="entry name" value="MFS_MefA_like"/>
    <property type="match status" value="1"/>
</dbReference>
<reference evidence="9" key="1">
    <citation type="journal article" date="2021" name="PeerJ">
        <title>Extensive microbial diversity within the chicken gut microbiome revealed by metagenomics and culture.</title>
        <authorList>
            <person name="Gilroy R."/>
            <person name="Ravi A."/>
            <person name="Getino M."/>
            <person name="Pursley I."/>
            <person name="Horton D.L."/>
            <person name="Alikhan N.F."/>
            <person name="Baker D."/>
            <person name="Gharbi K."/>
            <person name="Hall N."/>
            <person name="Watson M."/>
            <person name="Adriaenssens E.M."/>
            <person name="Foster-Nyarko E."/>
            <person name="Jarju S."/>
            <person name="Secka A."/>
            <person name="Antonio M."/>
            <person name="Oren A."/>
            <person name="Chaudhuri R.R."/>
            <person name="La Ragione R."/>
            <person name="Hildebrand F."/>
            <person name="Pallen M.J."/>
        </authorList>
    </citation>
    <scope>NUCLEOTIDE SEQUENCE</scope>
    <source>
        <strain evidence="9">ChiGjej6B6-11269</strain>
    </source>
</reference>
<feature type="transmembrane region" description="Helical" evidence="7">
    <location>
        <begin position="167"/>
        <end position="188"/>
    </location>
</feature>
<evidence type="ECO:0000256" key="6">
    <source>
        <dbReference type="SAM" id="MobiDB-lite"/>
    </source>
</evidence>
<feature type="domain" description="Major facilitator superfamily (MFS) profile" evidence="8">
    <location>
        <begin position="33"/>
        <end position="423"/>
    </location>
</feature>
<feature type="transmembrane region" description="Helical" evidence="7">
    <location>
        <begin position="98"/>
        <end position="121"/>
    </location>
</feature>
<dbReference type="GO" id="GO:0005886">
    <property type="term" value="C:plasma membrane"/>
    <property type="evidence" value="ECO:0007669"/>
    <property type="project" value="UniProtKB-SubCell"/>
</dbReference>
<dbReference type="Gene3D" id="1.20.1250.20">
    <property type="entry name" value="MFS general substrate transporter like domains"/>
    <property type="match status" value="1"/>
</dbReference>
<evidence type="ECO:0000313" key="9">
    <source>
        <dbReference type="EMBL" id="HJF64777.1"/>
    </source>
</evidence>
<evidence type="ECO:0000256" key="4">
    <source>
        <dbReference type="ARBA" id="ARBA00022989"/>
    </source>
</evidence>
<feature type="compositionally biased region" description="Basic residues" evidence="6">
    <location>
        <begin position="438"/>
        <end position="453"/>
    </location>
</feature>
<organism evidence="9 10">
    <name type="scientific">Slackia equolifaciens</name>
    <dbReference type="NCBI Taxonomy" id="498718"/>
    <lineage>
        <taxon>Bacteria</taxon>
        <taxon>Bacillati</taxon>
        <taxon>Actinomycetota</taxon>
        <taxon>Coriobacteriia</taxon>
        <taxon>Eggerthellales</taxon>
        <taxon>Eggerthellaceae</taxon>
        <taxon>Slackia</taxon>
    </lineage>
</organism>